<feature type="transmembrane region" description="Helical" evidence="18">
    <location>
        <begin position="265"/>
        <end position="287"/>
    </location>
</feature>
<reference evidence="22 23" key="1">
    <citation type="submission" date="2020-10" db="EMBL/GenBank/DDBJ databases">
        <title>Chromosome-scale genome assembly of the Allis shad, Alosa alosa.</title>
        <authorList>
            <person name="Margot Z."/>
            <person name="Christophe K."/>
            <person name="Cabau C."/>
            <person name="Louis A."/>
            <person name="Berthelot C."/>
            <person name="Parey E."/>
            <person name="Roest Crollius H."/>
            <person name="Montfort J."/>
            <person name="Robinson-Rechavi M."/>
            <person name="Bucao C."/>
            <person name="Bouchez O."/>
            <person name="Gislard M."/>
            <person name="Lluch J."/>
            <person name="Milhes M."/>
            <person name="Lampietro C."/>
            <person name="Lopez Roques C."/>
            <person name="Donnadieu C."/>
            <person name="Braasch I."/>
            <person name="Desvignes T."/>
            <person name="Postlethwait J."/>
            <person name="Bobe J."/>
            <person name="Guiguen Y."/>
        </authorList>
    </citation>
    <scope>NUCLEOTIDE SEQUENCE [LARGE SCALE GENOMIC DNA]</scope>
    <source>
        <strain evidence="22">M-15738</strain>
        <tissue evidence="22">Blood</tissue>
    </source>
</reference>
<dbReference type="InterPro" id="IPR006029">
    <property type="entry name" value="Neurotrans-gated_channel_TM"/>
</dbReference>
<feature type="compositionally biased region" description="Basic and acidic residues" evidence="19">
    <location>
        <begin position="399"/>
        <end position="418"/>
    </location>
</feature>
<dbReference type="Pfam" id="PF02932">
    <property type="entry name" value="Neur_chan_memb"/>
    <property type="match status" value="1"/>
</dbReference>
<comment type="subcellular location">
    <subcellularLocation>
        <location evidence="14">Synaptic cell membrane</location>
        <topology evidence="14">Multi-pass membrane protein</topology>
    </subcellularLocation>
</comment>
<comment type="catalytic activity">
    <reaction evidence="16">
        <text>Na(+)(in) = Na(+)(out)</text>
        <dbReference type="Rhea" id="RHEA:34963"/>
        <dbReference type="ChEBI" id="CHEBI:29101"/>
    </reaction>
</comment>
<dbReference type="EMBL" id="JADWDJ010000001">
    <property type="protein sequence ID" value="KAG5285940.1"/>
    <property type="molecule type" value="Genomic_DNA"/>
</dbReference>
<dbReference type="Gene3D" id="1.20.58.390">
    <property type="entry name" value="Neurotransmitter-gated ion-channel transmembrane domain"/>
    <property type="match status" value="2"/>
</dbReference>
<evidence type="ECO:0000256" key="3">
    <source>
        <dbReference type="ARBA" id="ARBA00022692"/>
    </source>
</evidence>
<keyword evidence="5 18" id="KW-1133">Transmembrane helix</keyword>
<dbReference type="InterPro" id="IPR036734">
    <property type="entry name" value="Neur_chan_lig-bd_sf"/>
</dbReference>
<dbReference type="InterPro" id="IPR038050">
    <property type="entry name" value="Neuro_actylchol_rec"/>
</dbReference>
<keyword evidence="8 18" id="KW-0472">Membrane</keyword>
<keyword evidence="6" id="KW-0770">Synapse</keyword>
<gene>
    <name evidence="22" type="ORF">AALO_G00009230</name>
</gene>
<dbReference type="SUPFAM" id="SSF90112">
    <property type="entry name" value="Neurotransmitter-gated ion-channel transmembrane pore"/>
    <property type="match status" value="1"/>
</dbReference>
<dbReference type="SUPFAM" id="SSF63712">
    <property type="entry name" value="Nicotinic receptor ligand binding domain-like"/>
    <property type="match status" value="1"/>
</dbReference>
<comment type="caution">
    <text evidence="22">The sequence shown here is derived from an EMBL/GenBank/DDBJ whole genome shotgun (WGS) entry which is preliminary data.</text>
</comment>
<keyword evidence="7 18" id="KW-0406">Ion transport</keyword>
<evidence type="ECO:0000256" key="2">
    <source>
        <dbReference type="ARBA" id="ARBA00022475"/>
    </source>
</evidence>
<evidence type="ECO:0000256" key="7">
    <source>
        <dbReference type="ARBA" id="ARBA00023065"/>
    </source>
</evidence>
<keyword evidence="2" id="KW-1003">Cell membrane</keyword>
<keyword evidence="23" id="KW-1185">Reference proteome</keyword>
<evidence type="ECO:0000256" key="16">
    <source>
        <dbReference type="ARBA" id="ARBA00036239"/>
    </source>
</evidence>
<sequence>MTPPGKVLLTVVLVVLFTQDIFSSKAEDRLFRRLFRRYNQFIRPVENVSDPVTVQFEVSISQLVKVDEVNQIMETNLWLRHIWNDYKLKWAPIEFDGIEFIRVPSNKIWRPDIVLYNNAVGDFLVEDKTKALLKYDGTITWVPPAIFKSSCPMDITYFPFDYQNCSMKFGSWTYDKAKIDLVLIGSKVNLKDFWESGEWEIIDAPGYKHDIKYNCCEEIYPDITYSFYIRRLPLFYTINLIIPCLLISFLTILVFYLPSDCGEKVTLCISVLLSLTVFLLVITETIPSTSLVIPLIGEYLLFTMIFVTLSIVITVFVLNVHYRTPTTHTMPAWVRSVFLQVLPRIMLMRRPIDQEGKGAVGDREQESGAGSAEKGKKGKGGGQGSMNCLDFGENKLGIEGKKCPRHTGKDTPESDGGKGSRQAGSPAVNAVVAFSIISPEIKQAIESVKYIAENMRSRNKAKEVEDDWKYVAMVIDRIFLWVFVLVCVLGTLGLFLQPLYTFLT</sequence>
<feature type="chain" id="PRO_5043112898" description="Neuronal acetylcholine receptor subunit alpha-3-like" evidence="18">
    <location>
        <begin position="24"/>
        <end position="504"/>
    </location>
</feature>
<dbReference type="FunFam" id="2.70.170.10:FF:000008">
    <property type="entry name" value="Cholinergic receptor nicotinic alpha 6 subunit"/>
    <property type="match status" value="1"/>
</dbReference>
<evidence type="ECO:0008006" key="24">
    <source>
        <dbReference type="Google" id="ProtNLM"/>
    </source>
</evidence>
<dbReference type="FunFam" id="1.20.58.390:FF:000051">
    <property type="entry name" value="Cholinergic receptor, nicotinic, alpha 6"/>
    <property type="match status" value="1"/>
</dbReference>
<evidence type="ECO:0000256" key="17">
    <source>
        <dbReference type="ARBA" id="ARBA00036634"/>
    </source>
</evidence>
<evidence type="ECO:0000256" key="18">
    <source>
        <dbReference type="RuleBase" id="RU000687"/>
    </source>
</evidence>
<keyword evidence="4 18" id="KW-0732">Signal</keyword>
<evidence type="ECO:0000256" key="12">
    <source>
        <dbReference type="ARBA" id="ARBA00023286"/>
    </source>
</evidence>
<evidence type="ECO:0000313" key="23">
    <source>
        <dbReference type="Proteomes" id="UP000823561"/>
    </source>
</evidence>
<dbReference type="FunFam" id="1.20.58.390:FF:000001">
    <property type="entry name" value="Neuronal nicotinic acetylcholine receptor subunit 3"/>
    <property type="match status" value="1"/>
</dbReference>
<dbReference type="InterPro" id="IPR018000">
    <property type="entry name" value="Neurotransmitter_ion_chnl_CS"/>
</dbReference>
<keyword evidence="9" id="KW-1015">Disulfide bond</keyword>
<evidence type="ECO:0000256" key="10">
    <source>
        <dbReference type="ARBA" id="ARBA00023170"/>
    </source>
</evidence>
<evidence type="ECO:0000256" key="1">
    <source>
        <dbReference type="ARBA" id="ARBA00022448"/>
    </source>
</evidence>
<comment type="similarity">
    <text evidence="18">Belongs to the ligand-gated ion channel (TC 1.A.9) family.</text>
</comment>
<comment type="catalytic activity">
    <reaction evidence="17">
        <text>Ca(2+)(in) = Ca(2+)(out)</text>
        <dbReference type="Rhea" id="RHEA:29671"/>
        <dbReference type="ChEBI" id="CHEBI:29108"/>
    </reaction>
</comment>
<evidence type="ECO:0000259" key="20">
    <source>
        <dbReference type="Pfam" id="PF02931"/>
    </source>
</evidence>
<dbReference type="Pfam" id="PF02931">
    <property type="entry name" value="Neur_chan_LBD"/>
    <property type="match status" value="1"/>
</dbReference>
<dbReference type="GO" id="GO:0004888">
    <property type="term" value="F:transmembrane signaling receptor activity"/>
    <property type="evidence" value="ECO:0007669"/>
    <property type="project" value="InterPro"/>
</dbReference>
<dbReference type="InterPro" id="IPR036719">
    <property type="entry name" value="Neuro-gated_channel_TM_sf"/>
</dbReference>
<dbReference type="Gene3D" id="2.70.170.10">
    <property type="entry name" value="Neurotransmitter-gated ion-channel ligand-binding domain"/>
    <property type="match status" value="1"/>
</dbReference>
<feature type="region of interest" description="Disordered" evidence="19">
    <location>
        <begin position="356"/>
        <end position="386"/>
    </location>
</feature>
<feature type="domain" description="Neurotransmitter-gated ion-channel ligand-binding" evidence="20">
    <location>
        <begin position="27"/>
        <end position="232"/>
    </location>
</feature>
<evidence type="ECO:0000256" key="19">
    <source>
        <dbReference type="SAM" id="MobiDB-lite"/>
    </source>
</evidence>
<feature type="transmembrane region" description="Helical" evidence="18">
    <location>
        <begin position="234"/>
        <end position="258"/>
    </location>
</feature>
<evidence type="ECO:0000256" key="14">
    <source>
        <dbReference type="ARBA" id="ARBA00034099"/>
    </source>
</evidence>
<proteinExistence type="inferred from homology"/>
<dbReference type="PRINTS" id="PR00254">
    <property type="entry name" value="NICOTINICR"/>
</dbReference>
<dbReference type="AlphaFoldDB" id="A0AAV6HFS5"/>
<keyword evidence="12" id="KW-1071">Ligand-gated ion channel</keyword>
<keyword evidence="1 18" id="KW-0813">Transport</keyword>
<dbReference type="InterPro" id="IPR006201">
    <property type="entry name" value="Neur_channel"/>
</dbReference>
<dbReference type="PROSITE" id="PS00236">
    <property type="entry name" value="NEUROTR_ION_CHANNEL"/>
    <property type="match status" value="1"/>
</dbReference>
<evidence type="ECO:0000256" key="6">
    <source>
        <dbReference type="ARBA" id="ARBA00023018"/>
    </source>
</evidence>
<evidence type="ECO:0000256" key="11">
    <source>
        <dbReference type="ARBA" id="ARBA00023180"/>
    </source>
</evidence>
<dbReference type="PANTHER" id="PTHR18945">
    <property type="entry name" value="NEUROTRANSMITTER GATED ION CHANNEL"/>
    <property type="match status" value="1"/>
</dbReference>
<keyword evidence="11" id="KW-0325">Glycoprotein</keyword>
<dbReference type="GO" id="GO:0045211">
    <property type="term" value="C:postsynaptic membrane"/>
    <property type="evidence" value="ECO:0007669"/>
    <property type="project" value="InterPro"/>
</dbReference>
<evidence type="ECO:0000256" key="13">
    <source>
        <dbReference type="ARBA" id="ARBA00023303"/>
    </source>
</evidence>
<feature type="transmembrane region" description="Helical" evidence="18">
    <location>
        <begin position="478"/>
        <end position="500"/>
    </location>
</feature>
<keyword evidence="3 18" id="KW-0812">Transmembrane</keyword>
<dbReference type="InterPro" id="IPR006202">
    <property type="entry name" value="Neur_chan_lig-bd"/>
</dbReference>
<feature type="domain" description="Neurotransmitter-gated ion-channel transmembrane" evidence="21">
    <location>
        <begin position="240"/>
        <end position="495"/>
    </location>
</feature>
<keyword evidence="13 18" id="KW-0407">Ion channel</keyword>
<evidence type="ECO:0000256" key="8">
    <source>
        <dbReference type="ARBA" id="ARBA00023136"/>
    </source>
</evidence>
<keyword evidence="10" id="KW-0675">Receptor</keyword>
<name>A0AAV6HFS5_9TELE</name>
<feature type="transmembrane region" description="Helical" evidence="18">
    <location>
        <begin position="299"/>
        <end position="320"/>
    </location>
</feature>
<evidence type="ECO:0000313" key="22">
    <source>
        <dbReference type="EMBL" id="KAG5285940.1"/>
    </source>
</evidence>
<comment type="catalytic activity">
    <reaction evidence="15">
        <text>K(+)(in) = K(+)(out)</text>
        <dbReference type="Rhea" id="RHEA:29463"/>
        <dbReference type="ChEBI" id="CHEBI:29103"/>
    </reaction>
</comment>
<feature type="compositionally biased region" description="Basic and acidic residues" evidence="19">
    <location>
        <begin position="356"/>
        <end position="366"/>
    </location>
</feature>
<dbReference type="InterPro" id="IPR002394">
    <property type="entry name" value="Nicotinic_acetylcholine_rcpt"/>
</dbReference>
<evidence type="ECO:0000256" key="9">
    <source>
        <dbReference type="ARBA" id="ARBA00023157"/>
    </source>
</evidence>
<evidence type="ECO:0000259" key="21">
    <source>
        <dbReference type="Pfam" id="PF02932"/>
    </source>
</evidence>
<protein>
    <recommendedName>
        <fullName evidence="24">Neuronal acetylcholine receptor subunit alpha-3-like</fullName>
    </recommendedName>
</protein>
<dbReference type="GO" id="GO:0022848">
    <property type="term" value="F:acetylcholine-gated monoatomic cation-selective channel activity"/>
    <property type="evidence" value="ECO:0007669"/>
    <property type="project" value="InterPro"/>
</dbReference>
<feature type="region of interest" description="Disordered" evidence="19">
    <location>
        <begin position="399"/>
        <end position="424"/>
    </location>
</feature>
<feature type="signal peptide" evidence="18">
    <location>
        <begin position="1"/>
        <end position="23"/>
    </location>
</feature>
<dbReference type="PRINTS" id="PR00252">
    <property type="entry name" value="NRIONCHANNEL"/>
</dbReference>
<dbReference type="CDD" id="cd19064">
    <property type="entry name" value="LGIC_TM_nAChR"/>
    <property type="match status" value="1"/>
</dbReference>
<evidence type="ECO:0000256" key="4">
    <source>
        <dbReference type="ARBA" id="ARBA00022729"/>
    </source>
</evidence>
<evidence type="ECO:0000256" key="5">
    <source>
        <dbReference type="ARBA" id="ARBA00022989"/>
    </source>
</evidence>
<evidence type="ECO:0000256" key="15">
    <source>
        <dbReference type="ARBA" id="ARBA00034430"/>
    </source>
</evidence>
<organism evidence="22 23">
    <name type="scientific">Alosa alosa</name>
    <name type="common">allis shad</name>
    <dbReference type="NCBI Taxonomy" id="278164"/>
    <lineage>
        <taxon>Eukaryota</taxon>
        <taxon>Metazoa</taxon>
        <taxon>Chordata</taxon>
        <taxon>Craniata</taxon>
        <taxon>Vertebrata</taxon>
        <taxon>Euteleostomi</taxon>
        <taxon>Actinopterygii</taxon>
        <taxon>Neopterygii</taxon>
        <taxon>Teleostei</taxon>
        <taxon>Clupei</taxon>
        <taxon>Clupeiformes</taxon>
        <taxon>Clupeoidei</taxon>
        <taxon>Clupeidae</taxon>
        <taxon>Alosa</taxon>
    </lineage>
</organism>
<accession>A0AAV6HFS5</accession>
<dbReference type="NCBIfam" id="TIGR00860">
    <property type="entry name" value="LIC"/>
    <property type="match status" value="1"/>
</dbReference>
<dbReference type="Proteomes" id="UP000823561">
    <property type="component" value="Chromosome 1"/>
</dbReference>